<dbReference type="GO" id="GO:0003677">
    <property type="term" value="F:DNA binding"/>
    <property type="evidence" value="ECO:0007669"/>
    <property type="project" value="UniProtKB-KW"/>
</dbReference>
<dbReference type="PANTHER" id="PTHR32467:SF157">
    <property type="entry name" value="AP2-LIKE ETHYLENE-RESPONSIVE TRANSCRIPTION FACTOR CRL5"/>
    <property type="match status" value="1"/>
</dbReference>
<dbReference type="GO" id="GO:0003700">
    <property type="term" value="F:DNA-binding transcription factor activity"/>
    <property type="evidence" value="ECO:0007669"/>
    <property type="project" value="InterPro"/>
</dbReference>
<comment type="subcellular location">
    <subcellularLocation>
        <location evidence="1">Nucleus</location>
    </subcellularLocation>
</comment>
<keyword evidence="9" id="KW-1185">Reference proteome</keyword>
<feature type="region of interest" description="Disordered" evidence="6">
    <location>
        <begin position="77"/>
        <end position="115"/>
    </location>
</feature>
<proteinExistence type="predicted"/>
<dbReference type="Pfam" id="PF00847">
    <property type="entry name" value="AP2"/>
    <property type="match status" value="1"/>
</dbReference>
<evidence type="ECO:0000256" key="3">
    <source>
        <dbReference type="ARBA" id="ARBA00023125"/>
    </source>
</evidence>
<evidence type="ECO:0000259" key="7">
    <source>
        <dbReference type="PROSITE" id="PS51032"/>
    </source>
</evidence>
<dbReference type="Gramene" id="EOY09691">
    <property type="protein sequence ID" value="EOY09691"/>
    <property type="gene ID" value="TCM_025083"/>
</dbReference>
<dbReference type="AlphaFoldDB" id="A0A061EY45"/>
<accession>A0A061EY45</accession>
<dbReference type="EMBL" id="CM001883">
    <property type="protein sequence ID" value="EOY09691.1"/>
    <property type="molecule type" value="Genomic_DNA"/>
</dbReference>
<dbReference type="PROSITE" id="PS51032">
    <property type="entry name" value="AP2_ERF"/>
    <property type="match status" value="1"/>
</dbReference>
<dbReference type="Proteomes" id="UP000026915">
    <property type="component" value="Chromosome 5"/>
</dbReference>
<dbReference type="Gene3D" id="3.30.730.10">
    <property type="entry name" value="AP2/ERF domain"/>
    <property type="match status" value="1"/>
</dbReference>
<dbReference type="InterPro" id="IPR036955">
    <property type="entry name" value="AP2/ERF_dom_sf"/>
</dbReference>
<evidence type="ECO:0000313" key="9">
    <source>
        <dbReference type="Proteomes" id="UP000026915"/>
    </source>
</evidence>
<reference evidence="8 9" key="1">
    <citation type="journal article" date="2013" name="Genome Biol.">
        <title>The genome sequence of the most widely cultivated cacao type and its use to identify candidate genes regulating pod color.</title>
        <authorList>
            <person name="Motamayor J.C."/>
            <person name="Mockaitis K."/>
            <person name="Schmutz J."/>
            <person name="Haiminen N."/>
            <person name="Iii D.L."/>
            <person name="Cornejo O."/>
            <person name="Findley S.D."/>
            <person name="Zheng P."/>
            <person name="Utro F."/>
            <person name="Royaert S."/>
            <person name="Saski C."/>
            <person name="Jenkins J."/>
            <person name="Podicheti R."/>
            <person name="Zhao M."/>
            <person name="Scheffler B.E."/>
            <person name="Stack J.C."/>
            <person name="Feltus F.A."/>
            <person name="Mustiga G.M."/>
            <person name="Amores F."/>
            <person name="Phillips W."/>
            <person name="Marelli J.P."/>
            <person name="May G.D."/>
            <person name="Shapiro H."/>
            <person name="Ma J."/>
            <person name="Bustamante C.D."/>
            <person name="Schnell R.J."/>
            <person name="Main D."/>
            <person name="Gilbert D."/>
            <person name="Parida L."/>
            <person name="Kuhn D.N."/>
        </authorList>
    </citation>
    <scope>NUCLEOTIDE SEQUENCE [LARGE SCALE GENOMIC DNA]</scope>
    <source>
        <strain evidence="9">cv. Matina 1-6</strain>
    </source>
</reference>
<dbReference type="PANTHER" id="PTHR32467">
    <property type="entry name" value="AP2-LIKE ETHYLENE-RESPONSIVE TRANSCRIPTION FACTOR"/>
    <property type="match status" value="1"/>
</dbReference>
<dbReference type="STRING" id="3641.A0A061EY45"/>
<evidence type="ECO:0000313" key="8">
    <source>
        <dbReference type="EMBL" id="EOY09691.1"/>
    </source>
</evidence>
<dbReference type="CDD" id="cd00018">
    <property type="entry name" value="AP2"/>
    <property type="match status" value="1"/>
</dbReference>
<keyword evidence="3 8" id="KW-0238">DNA-binding</keyword>
<dbReference type="HOGENOM" id="CLU_2113380_0_0_1"/>
<feature type="compositionally biased region" description="Polar residues" evidence="6">
    <location>
        <begin position="85"/>
        <end position="115"/>
    </location>
</feature>
<dbReference type="SMART" id="SM00380">
    <property type="entry name" value="AP2"/>
    <property type="match status" value="1"/>
</dbReference>
<sequence length="115" mass="12675">MKNMSRQDHVAHLRRKSSGFSRGASMYRGVTRHHQRGRWQASIGRVAGNKDLYLGTFSTREEAAEAYDIAAVKFRGSRNKEMDSNNEASDCNTPALTNGETLQPEVNNGNGSDGS</sequence>
<evidence type="ECO:0000256" key="4">
    <source>
        <dbReference type="ARBA" id="ARBA00023163"/>
    </source>
</evidence>
<evidence type="ECO:0000256" key="2">
    <source>
        <dbReference type="ARBA" id="ARBA00023015"/>
    </source>
</evidence>
<dbReference type="eggNOG" id="ENOG502QQ82">
    <property type="taxonomic scope" value="Eukaryota"/>
</dbReference>
<feature type="compositionally biased region" description="Basic and acidic residues" evidence="6">
    <location>
        <begin position="1"/>
        <end position="11"/>
    </location>
</feature>
<dbReference type="InterPro" id="IPR016177">
    <property type="entry name" value="DNA-bd_dom_sf"/>
</dbReference>
<dbReference type="SUPFAM" id="SSF54171">
    <property type="entry name" value="DNA-binding domain"/>
    <property type="match status" value="1"/>
</dbReference>
<dbReference type="InParanoid" id="A0A061EY45"/>
<keyword evidence="5" id="KW-0539">Nucleus</keyword>
<keyword evidence="2" id="KW-0805">Transcription regulation</keyword>
<organism evidence="8 9">
    <name type="scientific">Theobroma cacao</name>
    <name type="common">Cacao</name>
    <name type="synonym">Cocoa</name>
    <dbReference type="NCBI Taxonomy" id="3641"/>
    <lineage>
        <taxon>Eukaryota</taxon>
        <taxon>Viridiplantae</taxon>
        <taxon>Streptophyta</taxon>
        <taxon>Embryophyta</taxon>
        <taxon>Tracheophyta</taxon>
        <taxon>Spermatophyta</taxon>
        <taxon>Magnoliopsida</taxon>
        <taxon>eudicotyledons</taxon>
        <taxon>Gunneridae</taxon>
        <taxon>Pentapetalae</taxon>
        <taxon>rosids</taxon>
        <taxon>malvids</taxon>
        <taxon>Malvales</taxon>
        <taxon>Malvaceae</taxon>
        <taxon>Byttnerioideae</taxon>
        <taxon>Theobroma</taxon>
    </lineage>
</organism>
<evidence type="ECO:0000256" key="6">
    <source>
        <dbReference type="SAM" id="MobiDB-lite"/>
    </source>
</evidence>
<name>A0A061EY45_THECC</name>
<feature type="region of interest" description="Disordered" evidence="6">
    <location>
        <begin position="1"/>
        <end position="38"/>
    </location>
</feature>
<protein>
    <submittedName>
        <fullName evidence="8">Integrase-type DNA-binding superfamily protein</fullName>
    </submittedName>
</protein>
<keyword evidence="4" id="KW-0804">Transcription</keyword>
<dbReference type="GO" id="GO:0005634">
    <property type="term" value="C:nucleus"/>
    <property type="evidence" value="ECO:0007669"/>
    <property type="project" value="UniProtKB-SubCell"/>
</dbReference>
<evidence type="ECO:0000256" key="5">
    <source>
        <dbReference type="ARBA" id="ARBA00023242"/>
    </source>
</evidence>
<dbReference type="InterPro" id="IPR001471">
    <property type="entry name" value="AP2/ERF_dom"/>
</dbReference>
<evidence type="ECO:0000256" key="1">
    <source>
        <dbReference type="ARBA" id="ARBA00004123"/>
    </source>
</evidence>
<gene>
    <name evidence="8" type="ORF">TCM_025083</name>
</gene>
<feature type="domain" description="AP2/ERF" evidence="7">
    <location>
        <begin position="26"/>
        <end position="87"/>
    </location>
</feature>